<gene>
    <name evidence="1" type="ORF">PQO05_00905</name>
</gene>
<evidence type="ECO:0000313" key="1">
    <source>
        <dbReference type="EMBL" id="WCT12488.1"/>
    </source>
</evidence>
<reference evidence="1 2" key="1">
    <citation type="submission" date="2023-02" db="EMBL/GenBank/DDBJ databases">
        <title>Genome sequence of Mucilaginibacter jinjuensis strain KACC 16571.</title>
        <authorList>
            <person name="Kim S."/>
            <person name="Heo J."/>
            <person name="Kwon S.-W."/>
        </authorList>
    </citation>
    <scope>NUCLEOTIDE SEQUENCE [LARGE SCALE GENOMIC DNA]</scope>
    <source>
        <strain evidence="1 2">KACC 16571</strain>
    </source>
</reference>
<name>A0ABY7T9S1_9SPHI</name>
<keyword evidence="2" id="KW-1185">Reference proteome</keyword>
<proteinExistence type="predicted"/>
<dbReference type="EMBL" id="CP117167">
    <property type="protein sequence ID" value="WCT12488.1"/>
    <property type="molecule type" value="Genomic_DNA"/>
</dbReference>
<accession>A0ABY7T9S1</accession>
<evidence type="ECO:0000313" key="2">
    <source>
        <dbReference type="Proteomes" id="UP001216139"/>
    </source>
</evidence>
<protein>
    <submittedName>
        <fullName evidence="1">Uncharacterized protein</fullName>
    </submittedName>
</protein>
<dbReference type="Proteomes" id="UP001216139">
    <property type="component" value="Chromosome"/>
</dbReference>
<sequence>MPGILTSKPSEIREFSMAYEVDKLVKMLKLPITHVEFDERYEYGKLYLDENQEFIIIYARLFVNDDFIGTIPYISDKWGPGYDTSKQNELAWGKVYQQFQPIIFDKILQLEPLTATLETIENRSLLIKNKDGLAINTAYCNYINNEWNVVLGGLYSEERVKVFTYKITIPDLDHDEGEAF</sequence>
<dbReference type="RefSeq" id="WP_273630753.1">
    <property type="nucleotide sequence ID" value="NZ_CP117167.1"/>
</dbReference>
<organism evidence="1 2">
    <name type="scientific">Mucilaginibacter jinjuensis</name>
    <dbReference type="NCBI Taxonomy" id="1176721"/>
    <lineage>
        <taxon>Bacteria</taxon>
        <taxon>Pseudomonadati</taxon>
        <taxon>Bacteroidota</taxon>
        <taxon>Sphingobacteriia</taxon>
        <taxon>Sphingobacteriales</taxon>
        <taxon>Sphingobacteriaceae</taxon>
        <taxon>Mucilaginibacter</taxon>
    </lineage>
</organism>